<feature type="domain" description="RRM" evidence="4">
    <location>
        <begin position="317"/>
        <end position="394"/>
    </location>
</feature>
<dbReference type="SMART" id="SM00360">
    <property type="entry name" value="RRM"/>
    <property type="match status" value="1"/>
</dbReference>
<dbReference type="Pfam" id="PF00076">
    <property type="entry name" value="RRM_1"/>
    <property type="match status" value="1"/>
</dbReference>
<keyword evidence="6" id="KW-1185">Reference proteome</keyword>
<feature type="region of interest" description="Disordered" evidence="3">
    <location>
        <begin position="110"/>
        <end position="150"/>
    </location>
</feature>
<feature type="compositionally biased region" description="Polar residues" evidence="3">
    <location>
        <begin position="50"/>
        <end position="60"/>
    </location>
</feature>
<gene>
    <name evidence="5" type="ORF">PISL3812_08482</name>
</gene>
<dbReference type="InterPro" id="IPR035979">
    <property type="entry name" value="RBD_domain_sf"/>
</dbReference>
<dbReference type="OrthoDB" id="7763451at2759"/>
<feature type="compositionally biased region" description="Low complexity" evidence="3">
    <location>
        <begin position="541"/>
        <end position="561"/>
    </location>
</feature>
<protein>
    <submittedName>
        <fullName evidence="5">Protein vip1</fullName>
    </submittedName>
</protein>
<dbReference type="EMBL" id="CVMT01000009">
    <property type="protein sequence ID" value="CRG91434.1"/>
    <property type="molecule type" value="Genomic_DNA"/>
</dbReference>
<dbReference type="STRING" id="28573.A0A0U1M730"/>
<dbReference type="PANTHER" id="PTHR39610">
    <property type="entry name" value="BZIP DOMAIN-CONTAINING PROTEIN-RELATED"/>
    <property type="match status" value="1"/>
</dbReference>
<reference evidence="5 6" key="1">
    <citation type="submission" date="2015-04" db="EMBL/GenBank/DDBJ databases">
        <authorList>
            <person name="Syromyatnikov M.Y."/>
            <person name="Popov V.N."/>
        </authorList>
    </citation>
    <scope>NUCLEOTIDE SEQUENCE [LARGE SCALE GENOMIC DNA]</scope>
    <source>
        <strain evidence="5">WF-38-12</strain>
    </source>
</reference>
<feature type="region of interest" description="Disordered" evidence="3">
    <location>
        <begin position="534"/>
        <end position="571"/>
    </location>
</feature>
<feature type="region of interest" description="Disordered" evidence="3">
    <location>
        <begin position="1"/>
        <end position="80"/>
    </location>
</feature>
<evidence type="ECO:0000259" key="4">
    <source>
        <dbReference type="PROSITE" id="PS50102"/>
    </source>
</evidence>
<keyword evidence="1" id="KW-0694">RNA-binding</keyword>
<evidence type="ECO:0000313" key="5">
    <source>
        <dbReference type="EMBL" id="CRG91434.1"/>
    </source>
</evidence>
<dbReference type="InterPro" id="IPR000504">
    <property type="entry name" value="RRM_dom"/>
</dbReference>
<dbReference type="AlphaFoldDB" id="A0A0U1M730"/>
<feature type="coiled-coil region" evidence="2">
    <location>
        <begin position="262"/>
        <end position="289"/>
    </location>
</feature>
<accession>A0A0U1M730</accession>
<feature type="region of interest" description="Disordered" evidence="3">
    <location>
        <begin position="163"/>
        <end position="252"/>
    </location>
</feature>
<feature type="compositionally biased region" description="Low complexity" evidence="3">
    <location>
        <begin position="18"/>
        <end position="35"/>
    </location>
</feature>
<evidence type="ECO:0000313" key="6">
    <source>
        <dbReference type="Proteomes" id="UP000054383"/>
    </source>
</evidence>
<dbReference type="PANTHER" id="PTHR39610:SF1">
    <property type="match status" value="1"/>
</dbReference>
<dbReference type="Gene3D" id="3.30.70.330">
    <property type="match status" value="1"/>
</dbReference>
<evidence type="ECO:0000256" key="2">
    <source>
        <dbReference type="SAM" id="Coils"/>
    </source>
</evidence>
<feature type="compositionally biased region" description="Low complexity" evidence="3">
    <location>
        <begin position="112"/>
        <end position="124"/>
    </location>
</feature>
<dbReference type="Proteomes" id="UP000054383">
    <property type="component" value="Unassembled WGS sequence"/>
</dbReference>
<sequence length="571" mass="60911">MTPPSLNPIHPSPHGRHPSQPTDSPSSISNSPTASRRISQLMGPPPIPVSTASVAPSNNGGAAETSDVGIGPGPLRHPRPMTAADLHLVLEKEQEAVVNRLTRELTALRQQTASVASTASTTSTGLNDSIDGTPYPTSSRHRSSSSLSGHIPAASAALAASVSSIAPSRDTTLPASRPSGEYTRAVRSREPSVTSPRQPLSPYGDYVHTSAGQSQGPHRSSVSHSHSHSHSNTHLPDVHRSASNASTAGSRYEETALHRIELEAVKRENEMLRRRVRELEQNLRTYRDAQPHDESLAHTSTLVAVIQQFKNINMSGNVVHVKGIAASTTEKEVRDFFSFCGKISNLTITPESGEAGASQSATVTFEKETAAKTALLLDNTQLGPAAVHVEAAHSIDDIAGANVASAHEAKDENQHHIDQEDKPRSRIIAEYLAHGYTVSDQAIQQAIALDNKHGFSAKFTSALNNFDTKFKATDRAKGLDEKYNITNQASTGWRGITSYFEKALGTPTGQKVRDFYVQTDKQVRDIHNEARRLADLKSGKTAEAGAAEAAPTTGASADASTLPPTESKPAA</sequence>
<dbReference type="SUPFAM" id="SSF54928">
    <property type="entry name" value="RNA-binding domain, RBD"/>
    <property type="match status" value="1"/>
</dbReference>
<dbReference type="PROSITE" id="PS50102">
    <property type="entry name" value="RRM"/>
    <property type="match status" value="1"/>
</dbReference>
<dbReference type="GO" id="GO:0003723">
    <property type="term" value="F:RNA binding"/>
    <property type="evidence" value="ECO:0007669"/>
    <property type="project" value="UniProtKB-UniRule"/>
</dbReference>
<organism evidence="5 6">
    <name type="scientific">Talaromyces islandicus</name>
    <name type="common">Penicillium islandicum</name>
    <dbReference type="NCBI Taxonomy" id="28573"/>
    <lineage>
        <taxon>Eukaryota</taxon>
        <taxon>Fungi</taxon>
        <taxon>Dikarya</taxon>
        <taxon>Ascomycota</taxon>
        <taxon>Pezizomycotina</taxon>
        <taxon>Eurotiomycetes</taxon>
        <taxon>Eurotiomycetidae</taxon>
        <taxon>Eurotiales</taxon>
        <taxon>Trichocomaceae</taxon>
        <taxon>Talaromyces</taxon>
        <taxon>Talaromyces sect. Islandici</taxon>
    </lineage>
</organism>
<name>A0A0U1M730_TALIS</name>
<dbReference type="InterPro" id="IPR012677">
    <property type="entry name" value="Nucleotide-bd_a/b_plait_sf"/>
</dbReference>
<proteinExistence type="predicted"/>
<keyword evidence="2" id="KW-0175">Coiled coil</keyword>
<evidence type="ECO:0000256" key="3">
    <source>
        <dbReference type="SAM" id="MobiDB-lite"/>
    </source>
</evidence>
<evidence type="ECO:0000256" key="1">
    <source>
        <dbReference type="PROSITE-ProRule" id="PRU00176"/>
    </source>
</evidence>